<comment type="caution">
    <text evidence="2">The sequence shown here is derived from an EMBL/GenBank/DDBJ whole genome shotgun (WGS) entry which is preliminary data.</text>
</comment>
<dbReference type="AlphaFoldDB" id="A0A7V7PKG1"/>
<dbReference type="Proteomes" id="UP000432089">
    <property type="component" value="Unassembled WGS sequence"/>
</dbReference>
<evidence type="ECO:0000313" key="3">
    <source>
        <dbReference type="Proteomes" id="UP000432089"/>
    </source>
</evidence>
<dbReference type="Gene3D" id="3.40.50.720">
    <property type="entry name" value="NAD(P)-binding Rossmann-like Domain"/>
    <property type="match status" value="1"/>
</dbReference>
<dbReference type="InterPro" id="IPR050259">
    <property type="entry name" value="SDR"/>
</dbReference>
<dbReference type="PANTHER" id="PTHR42879">
    <property type="entry name" value="3-OXOACYL-(ACYL-CARRIER-PROTEIN) REDUCTASE"/>
    <property type="match status" value="1"/>
</dbReference>
<dbReference type="SUPFAM" id="SSF51735">
    <property type="entry name" value="NAD(P)-binding Rossmann-fold domains"/>
    <property type="match status" value="1"/>
</dbReference>
<accession>A0A7V7PKG1</accession>
<protein>
    <submittedName>
        <fullName evidence="2">SDR family oxidoreductase</fullName>
    </submittedName>
</protein>
<sequence>MASTMLITGATGGIGTALTERLARAGHHLILAARDPGRLDALRERVSAYAAGPIDVVSVDMTDLSSVARFSDQLAAWGAKLDGVVLMPPQVPPTGEALPDAAVWAKLFSDHFTGPLALLQCAIAAMTPNLAENRRGKVVIVSGISSVQVLSHYATNNVIRAAWLAQAKTLAFALGERGIHVNTLSLGGTLSPHYADMIQQRAAASGQSFEERLAAETLNIPLRKYGSPDEVAGAVSALLSDFSDHLTGANIIHDGGFTRAY</sequence>
<reference evidence="2 3" key="1">
    <citation type="submission" date="2019-09" db="EMBL/GenBank/DDBJ databases">
        <title>YIM 132180 draft genome.</title>
        <authorList>
            <person name="Zhang K."/>
        </authorList>
    </citation>
    <scope>NUCLEOTIDE SEQUENCE [LARGE SCALE GENOMIC DNA]</scope>
    <source>
        <strain evidence="2 3">YIM 132180</strain>
    </source>
</reference>
<dbReference type="EMBL" id="VZDO01000024">
    <property type="protein sequence ID" value="KAB0676274.1"/>
    <property type="molecule type" value="Genomic_DNA"/>
</dbReference>
<name>A0A7V7PKG1_9HYPH</name>
<dbReference type="Pfam" id="PF13561">
    <property type="entry name" value="adh_short_C2"/>
    <property type="match status" value="1"/>
</dbReference>
<comment type="similarity">
    <text evidence="1">Belongs to the short-chain dehydrogenases/reductases (SDR) family.</text>
</comment>
<dbReference type="PRINTS" id="PR00081">
    <property type="entry name" value="GDHRDH"/>
</dbReference>
<organism evidence="2 3">
    <name type="scientific">Plantimonas leprariae</name>
    <dbReference type="NCBI Taxonomy" id="2615207"/>
    <lineage>
        <taxon>Bacteria</taxon>
        <taxon>Pseudomonadati</taxon>
        <taxon>Pseudomonadota</taxon>
        <taxon>Alphaproteobacteria</taxon>
        <taxon>Hyphomicrobiales</taxon>
        <taxon>Aurantimonadaceae</taxon>
        <taxon>Plantimonas</taxon>
    </lineage>
</organism>
<dbReference type="RefSeq" id="WP_150973455.1">
    <property type="nucleotide sequence ID" value="NZ_VZDO01000024.1"/>
</dbReference>
<dbReference type="InterPro" id="IPR002347">
    <property type="entry name" value="SDR_fam"/>
</dbReference>
<dbReference type="PANTHER" id="PTHR42879:SF6">
    <property type="entry name" value="NADPH-DEPENDENT REDUCTASE BACG"/>
    <property type="match status" value="1"/>
</dbReference>
<evidence type="ECO:0000313" key="2">
    <source>
        <dbReference type="EMBL" id="KAB0676274.1"/>
    </source>
</evidence>
<gene>
    <name evidence="2" type="ORF">F6X38_21445</name>
</gene>
<keyword evidence="3" id="KW-1185">Reference proteome</keyword>
<evidence type="ECO:0000256" key="1">
    <source>
        <dbReference type="ARBA" id="ARBA00006484"/>
    </source>
</evidence>
<proteinExistence type="inferred from homology"/>
<dbReference type="InterPro" id="IPR036291">
    <property type="entry name" value="NAD(P)-bd_dom_sf"/>
</dbReference>